<dbReference type="PROSITE" id="PS51257">
    <property type="entry name" value="PROKAR_LIPOPROTEIN"/>
    <property type="match status" value="1"/>
</dbReference>
<accession>A0A0F7KW31</accession>
<organism evidence="1 2">
    <name type="scientific">Croceibacterium atlanticum</name>
    <dbReference type="NCBI Taxonomy" id="1267766"/>
    <lineage>
        <taxon>Bacteria</taxon>
        <taxon>Pseudomonadati</taxon>
        <taxon>Pseudomonadota</taxon>
        <taxon>Alphaproteobacteria</taxon>
        <taxon>Sphingomonadales</taxon>
        <taxon>Erythrobacteraceae</taxon>
        <taxon>Croceibacterium</taxon>
    </lineage>
</organism>
<sequence length="108" mass="11702">MTTVNARSALALALVLALACTACATTRQQAAKFDGMSCDQLAVALQYEKQGRSEDRRSAALSAVESIFAKGDAADSASLDSDIHYIDADNHKKMMKEIRKRQQALHCI</sequence>
<dbReference type="PATRIC" id="fig|1267766.3.peg.2929"/>
<dbReference type="KEGG" id="aay:WYH_02892"/>
<dbReference type="Proteomes" id="UP000034392">
    <property type="component" value="Chromosome"/>
</dbReference>
<keyword evidence="2" id="KW-1185">Reference proteome</keyword>
<protein>
    <submittedName>
        <fullName evidence="1">Uncharacterized protein</fullName>
    </submittedName>
</protein>
<dbReference type="RefSeq" id="WP_046904359.1">
    <property type="nucleotide sequence ID" value="NZ_CP011452.2"/>
</dbReference>
<proteinExistence type="predicted"/>
<dbReference type="EMBL" id="CP011452">
    <property type="protein sequence ID" value="AKH43919.1"/>
    <property type="molecule type" value="Genomic_DNA"/>
</dbReference>
<dbReference type="AlphaFoldDB" id="A0A0F7KW31"/>
<name>A0A0F7KW31_9SPHN</name>
<reference evidence="1" key="1">
    <citation type="submission" date="2015-05" db="EMBL/GenBank/DDBJ databases">
        <title>The complete genome of Altererythrobacter atlanticus strain 26DY36.</title>
        <authorList>
            <person name="Wu Y.-H."/>
            <person name="Cheng H."/>
            <person name="Wu X.-W."/>
        </authorList>
    </citation>
    <scope>NUCLEOTIDE SEQUENCE [LARGE SCALE GENOMIC DNA]</scope>
    <source>
        <strain evidence="1">26DY36</strain>
    </source>
</reference>
<evidence type="ECO:0000313" key="1">
    <source>
        <dbReference type="EMBL" id="AKH43919.1"/>
    </source>
</evidence>
<evidence type="ECO:0000313" key="2">
    <source>
        <dbReference type="Proteomes" id="UP000034392"/>
    </source>
</evidence>
<gene>
    <name evidence="1" type="ORF">WYH_02892</name>
</gene>